<feature type="binding site" evidence="5 10">
    <location>
        <position position="286"/>
    </location>
    <ligand>
        <name>Zn(2+)</name>
        <dbReference type="ChEBI" id="CHEBI:29105"/>
    </ligand>
</feature>
<dbReference type="NCBIfam" id="TIGR00069">
    <property type="entry name" value="hisD"/>
    <property type="match status" value="1"/>
</dbReference>
<evidence type="ECO:0000256" key="7">
    <source>
        <dbReference type="PIRSR" id="PIRSR000099-1"/>
    </source>
</evidence>
<dbReference type="GO" id="GO:0008270">
    <property type="term" value="F:zinc ion binding"/>
    <property type="evidence" value="ECO:0007669"/>
    <property type="project" value="UniProtKB-UniRule"/>
</dbReference>
<comment type="similarity">
    <text evidence="1 5 6 11">Belongs to the histidinol dehydrogenase family.</text>
</comment>
<reference evidence="12" key="1">
    <citation type="submission" date="2020-02" db="EMBL/GenBank/DDBJ databases">
        <authorList>
            <person name="Meier V. D."/>
        </authorList>
    </citation>
    <scope>NUCLEOTIDE SEQUENCE</scope>
    <source>
        <strain evidence="12">AVDCRST_MAG49</strain>
    </source>
</reference>
<name>A0A6J4VAV7_9BACT</name>
<feature type="binding site" evidence="5 10">
    <location>
        <position position="388"/>
    </location>
    <ligand>
        <name>Zn(2+)</name>
        <dbReference type="ChEBI" id="CHEBI:29105"/>
    </ligand>
</feature>
<evidence type="ECO:0000256" key="6">
    <source>
        <dbReference type="PIRNR" id="PIRNR000099"/>
    </source>
</evidence>
<dbReference type="GO" id="GO:0000105">
    <property type="term" value="P:L-histidine biosynthetic process"/>
    <property type="evidence" value="ECO:0007669"/>
    <property type="project" value="UniProtKB-UniRule"/>
</dbReference>
<keyword evidence="5" id="KW-0028">Amino-acid biosynthesis</keyword>
<dbReference type="InterPro" id="IPR012131">
    <property type="entry name" value="Hstdl_DH"/>
</dbReference>
<dbReference type="GO" id="GO:0005829">
    <property type="term" value="C:cytosol"/>
    <property type="evidence" value="ECO:0007669"/>
    <property type="project" value="TreeGrafter"/>
</dbReference>
<comment type="function">
    <text evidence="5">Catalyzes the sequential NAD-dependent oxidations of L-histidinol to L-histidinaldehyde and then to L-histidine.</text>
</comment>
<gene>
    <name evidence="5" type="primary">hisD</name>
    <name evidence="12" type="ORF">AVDCRST_MAG49-3873</name>
</gene>
<evidence type="ECO:0000256" key="3">
    <source>
        <dbReference type="ARBA" id="ARBA00022833"/>
    </source>
</evidence>
<feature type="binding site" evidence="5 9">
    <location>
        <position position="447"/>
    </location>
    <ligand>
        <name>substrate</name>
    </ligand>
</feature>
<feature type="binding site" evidence="5 10">
    <location>
        <position position="289"/>
    </location>
    <ligand>
        <name>Zn(2+)</name>
        <dbReference type="ChEBI" id="CHEBI:29105"/>
    </ligand>
</feature>
<evidence type="ECO:0000256" key="8">
    <source>
        <dbReference type="PIRSR" id="PIRSR000099-2"/>
    </source>
</evidence>
<feature type="binding site" evidence="5 8">
    <location>
        <position position="241"/>
    </location>
    <ligand>
        <name>NAD(+)</name>
        <dbReference type="ChEBI" id="CHEBI:57540"/>
    </ligand>
</feature>
<dbReference type="UniPathway" id="UPA00031">
    <property type="reaction ID" value="UER00014"/>
</dbReference>
<feature type="active site" description="Proton acceptor" evidence="5 7">
    <location>
        <position position="355"/>
    </location>
</feature>
<dbReference type="FunFam" id="3.40.50.1980:FF:000001">
    <property type="entry name" value="Histidinol dehydrogenase"/>
    <property type="match status" value="1"/>
</dbReference>
<keyword evidence="2 5" id="KW-0479">Metal-binding</keyword>
<comment type="cofactor">
    <cofactor evidence="5 10">
        <name>Zn(2+)</name>
        <dbReference type="ChEBI" id="CHEBI:29105"/>
    </cofactor>
    <text evidence="5 10">Binds 1 zinc ion per subunit.</text>
</comment>
<dbReference type="PANTHER" id="PTHR21256:SF2">
    <property type="entry name" value="HISTIDINE BIOSYNTHESIS TRIFUNCTIONAL PROTEIN"/>
    <property type="match status" value="1"/>
</dbReference>
<dbReference type="EC" id="1.1.1.23" evidence="5"/>
<dbReference type="AlphaFoldDB" id="A0A6J4VAV7"/>
<dbReference type="PRINTS" id="PR00083">
    <property type="entry name" value="HOLDHDRGNASE"/>
</dbReference>
<organism evidence="12">
    <name type="scientific">uncultured Thermomicrobiales bacterium</name>
    <dbReference type="NCBI Taxonomy" id="1645740"/>
    <lineage>
        <taxon>Bacteria</taxon>
        <taxon>Pseudomonadati</taxon>
        <taxon>Thermomicrobiota</taxon>
        <taxon>Thermomicrobia</taxon>
        <taxon>Thermomicrobiales</taxon>
        <taxon>environmental samples</taxon>
    </lineage>
</organism>
<dbReference type="HAMAP" id="MF_01024">
    <property type="entry name" value="HisD"/>
    <property type="match status" value="1"/>
</dbReference>
<sequence>MSTTGVSEDIGAAVPVRIVHDLDEVRRRLTRRAGFEGARLSARMAEGVRRVFGDDLSAEQVVDRILAEVRAEGDAAVLSYTAALDGAALTADEIEIPGAAWDAALAGLDPTLRDAMATAADSIEAFHRKQLRTSWLDYSDEGTLGQILRPLERIGIYTPTSTAAYPSTLLMTAIPARVAGVEEIIVCAPPSGGAVSPLVLAAARIAGVDRLFQVGGAQAIGAMAFGTETVPRVDKIHGPGNIFVVLAKRRVFGAVAIDSLAGMTETLLVADSSADPGLIAADMLAQAEHDPMASAILLATDAALAASVVGALGEQLADLPRTAIAAESLAANGLVAVVPDVPTALDLANAYAPEHLCLLLADPWAAVPMVRHAGGVFVGEHSPEVLGDYAAGPSHVMPTGATARFSSPVHVGDFTKVISVVAANRRAVARLGPASATLARAEGLVGHARAIERRLAPSSGEPGIMPTAGDQ</sequence>
<evidence type="ECO:0000256" key="11">
    <source>
        <dbReference type="RuleBase" id="RU004175"/>
    </source>
</evidence>
<feature type="binding site" evidence="5 9">
    <location>
        <position position="388"/>
    </location>
    <ligand>
        <name>substrate</name>
    </ligand>
</feature>
<dbReference type="InterPro" id="IPR016161">
    <property type="entry name" value="Ald_DH/histidinol_DH"/>
</dbReference>
<feature type="binding site" evidence="5 9">
    <location>
        <position position="355"/>
    </location>
    <ligand>
        <name>substrate</name>
    </ligand>
</feature>
<dbReference type="InterPro" id="IPR022695">
    <property type="entry name" value="Histidinol_DH_monofunct"/>
</dbReference>
<evidence type="ECO:0000256" key="5">
    <source>
        <dbReference type="HAMAP-Rule" id="MF_01024"/>
    </source>
</evidence>
<keyword evidence="5 8" id="KW-0520">NAD</keyword>
<evidence type="ECO:0000313" key="12">
    <source>
        <dbReference type="EMBL" id="CAA9573340.1"/>
    </source>
</evidence>
<feature type="active site" description="Proton acceptor" evidence="5 7">
    <location>
        <position position="354"/>
    </location>
</feature>
<dbReference type="Gene3D" id="3.40.50.1980">
    <property type="entry name" value="Nitrogenase molybdenum iron protein domain"/>
    <property type="match status" value="2"/>
</dbReference>
<dbReference type="Gene3D" id="1.20.5.1300">
    <property type="match status" value="1"/>
</dbReference>
<keyword evidence="4 5" id="KW-0560">Oxidoreductase</keyword>
<evidence type="ECO:0000256" key="9">
    <source>
        <dbReference type="PIRSR" id="PIRSR000099-3"/>
    </source>
</evidence>
<comment type="catalytic activity">
    <reaction evidence="5">
        <text>L-histidinol + 2 NAD(+) + H2O = L-histidine + 2 NADH + 3 H(+)</text>
        <dbReference type="Rhea" id="RHEA:20641"/>
        <dbReference type="ChEBI" id="CHEBI:15377"/>
        <dbReference type="ChEBI" id="CHEBI:15378"/>
        <dbReference type="ChEBI" id="CHEBI:57540"/>
        <dbReference type="ChEBI" id="CHEBI:57595"/>
        <dbReference type="ChEBI" id="CHEBI:57699"/>
        <dbReference type="ChEBI" id="CHEBI:57945"/>
        <dbReference type="EC" id="1.1.1.23"/>
    </reaction>
</comment>
<evidence type="ECO:0000256" key="4">
    <source>
        <dbReference type="ARBA" id="ARBA00023002"/>
    </source>
</evidence>
<accession>A0A6J4VAV7</accession>
<evidence type="ECO:0000256" key="1">
    <source>
        <dbReference type="ARBA" id="ARBA00010178"/>
    </source>
</evidence>
<dbReference type="SUPFAM" id="SSF53720">
    <property type="entry name" value="ALDH-like"/>
    <property type="match status" value="1"/>
</dbReference>
<feature type="binding site" evidence="5 8">
    <location>
        <position position="157"/>
    </location>
    <ligand>
        <name>NAD(+)</name>
        <dbReference type="ChEBI" id="CHEBI:57540"/>
    </ligand>
</feature>
<dbReference type="CDD" id="cd06572">
    <property type="entry name" value="Histidinol_dh"/>
    <property type="match status" value="1"/>
</dbReference>
<evidence type="ECO:0000256" key="10">
    <source>
        <dbReference type="PIRSR" id="PIRSR000099-4"/>
    </source>
</evidence>
<feature type="binding site" evidence="5 9">
    <location>
        <position position="442"/>
    </location>
    <ligand>
        <name>substrate</name>
    </ligand>
</feature>
<proteinExistence type="inferred from homology"/>
<protein>
    <recommendedName>
        <fullName evidence="5">Histidinol dehydrogenase</fullName>
        <shortName evidence="5">HDH</shortName>
        <ecNumber evidence="5">1.1.1.23</ecNumber>
    </recommendedName>
</protein>
<keyword evidence="3 5" id="KW-0862">Zinc</keyword>
<feature type="binding site" evidence="5 8">
    <location>
        <position position="218"/>
    </location>
    <ligand>
        <name>NAD(+)</name>
        <dbReference type="ChEBI" id="CHEBI:57540"/>
    </ligand>
</feature>
<dbReference type="GO" id="GO:0051287">
    <property type="term" value="F:NAD binding"/>
    <property type="evidence" value="ECO:0007669"/>
    <property type="project" value="InterPro"/>
</dbReference>
<dbReference type="PANTHER" id="PTHR21256">
    <property type="entry name" value="HISTIDINOL DEHYDROGENASE HDH"/>
    <property type="match status" value="1"/>
</dbReference>
<feature type="binding site" evidence="5 9">
    <location>
        <position position="264"/>
    </location>
    <ligand>
        <name>substrate</name>
    </ligand>
</feature>
<dbReference type="GO" id="GO:0004399">
    <property type="term" value="F:histidinol dehydrogenase activity"/>
    <property type="evidence" value="ECO:0007669"/>
    <property type="project" value="UniProtKB-UniRule"/>
</dbReference>
<dbReference type="Pfam" id="PF00815">
    <property type="entry name" value="Histidinol_dh"/>
    <property type="match status" value="1"/>
</dbReference>
<feature type="binding site" evidence="5 10">
    <location>
        <position position="447"/>
    </location>
    <ligand>
        <name>Zn(2+)</name>
        <dbReference type="ChEBI" id="CHEBI:29105"/>
    </ligand>
</feature>
<dbReference type="EMBL" id="CADCWG010000278">
    <property type="protein sequence ID" value="CAA9573340.1"/>
    <property type="molecule type" value="Genomic_DNA"/>
</dbReference>
<feature type="binding site" evidence="5 9">
    <location>
        <position position="289"/>
    </location>
    <ligand>
        <name>substrate</name>
    </ligand>
</feature>
<evidence type="ECO:0000256" key="2">
    <source>
        <dbReference type="ARBA" id="ARBA00022723"/>
    </source>
</evidence>
<comment type="pathway">
    <text evidence="5">Amino-acid biosynthesis; L-histidine biosynthesis; L-histidine from 5-phospho-alpha-D-ribose 1-diphosphate: step 9/9.</text>
</comment>
<keyword evidence="5" id="KW-0368">Histidine biosynthesis</keyword>
<dbReference type="PIRSF" id="PIRSF000099">
    <property type="entry name" value="Histidinol_dh"/>
    <property type="match status" value="1"/>
</dbReference>
<feature type="binding site" evidence="5 9">
    <location>
        <position position="286"/>
    </location>
    <ligand>
        <name>substrate</name>
    </ligand>
</feature>